<keyword evidence="1" id="KW-0812">Transmembrane</keyword>
<dbReference type="Proteomes" id="UP000199032">
    <property type="component" value="Unassembled WGS sequence"/>
</dbReference>
<feature type="transmembrane region" description="Helical" evidence="1">
    <location>
        <begin position="83"/>
        <end position="102"/>
    </location>
</feature>
<feature type="transmembrane region" description="Helical" evidence="1">
    <location>
        <begin position="29"/>
        <end position="52"/>
    </location>
</feature>
<evidence type="ECO:0000256" key="1">
    <source>
        <dbReference type="SAM" id="Phobius"/>
    </source>
</evidence>
<sequence>MRMVTVTHTSMSTSDPRSRFFVHRIQKGYAAWIGLLLFLYSALFFTMAFYGAHLKPVVALYTSDSLEERQAAAEEMLTISKTVWVAVPVLFFGSVIFSLVVTRRVAGPLSRLDESLQQWAKGNLRWRMRFRPSDRLDELADHANCALENIERSFEQIHHQTRALQAALQKIEKVEPMGVKDARAALDEITGTLQQFDFRAVVNRR</sequence>
<reference evidence="3 4" key="1">
    <citation type="submission" date="2015-10" db="EMBL/GenBank/DDBJ databases">
        <authorList>
            <person name="Gilbert D.G."/>
        </authorList>
    </citation>
    <scope>NUCLEOTIDE SEQUENCE [LARGE SCALE GENOMIC DNA]</scope>
    <source>
        <strain evidence="3">COMA1</strain>
    </source>
</reference>
<dbReference type="InterPro" id="IPR003660">
    <property type="entry name" value="HAMP_dom"/>
</dbReference>
<dbReference type="GO" id="GO:0007165">
    <property type="term" value="P:signal transduction"/>
    <property type="evidence" value="ECO:0007669"/>
    <property type="project" value="InterPro"/>
</dbReference>
<dbReference type="GO" id="GO:0016020">
    <property type="term" value="C:membrane"/>
    <property type="evidence" value="ECO:0007669"/>
    <property type="project" value="InterPro"/>
</dbReference>
<organism evidence="3 4">
    <name type="scientific">Candidatus Nitrospira nitrosa</name>
    <dbReference type="NCBI Taxonomy" id="1742972"/>
    <lineage>
        <taxon>Bacteria</taxon>
        <taxon>Pseudomonadati</taxon>
        <taxon>Nitrospirota</taxon>
        <taxon>Nitrospiria</taxon>
        <taxon>Nitrospirales</taxon>
        <taxon>Nitrospiraceae</taxon>
        <taxon>Nitrospira</taxon>
    </lineage>
</organism>
<keyword evidence="1" id="KW-1133">Transmembrane helix</keyword>
<dbReference type="EMBL" id="CZQA01000013">
    <property type="protein sequence ID" value="CUS39277.1"/>
    <property type="molecule type" value="Genomic_DNA"/>
</dbReference>
<dbReference type="RefSeq" id="WP_141654426.1">
    <property type="nucleotide sequence ID" value="NZ_CZQA01000013.1"/>
</dbReference>
<evidence type="ECO:0000313" key="4">
    <source>
        <dbReference type="Proteomes" id="UP000199032"/>
    </source>
</evidence>
<evidence type="ECO:0000259" key="2">
    <source>
        <dbReference type="PROSITE" id="PS50885"/>
    </source>
</evidence>
<gene>
    <name evidence="3" type="ORF">COMA1_70123</name>
</gene>
<dbReference type="STRING" id="1742972.COMA1_70123"/>
<dbReference type="Gene3D" id="6.10.340.10">
    <property type="match status" value="1"/>
</dbReference>
<dbReference type="AlphaFoldDB" id="A0A0S4LRD7"/>
<protein>
    <recommendedName>
        <fullName evidence="2">HAMP domain-containing protein</fullName>
    </recommendedName>
</protein>
<accession>A0A0S4LRD7</accession>
<proteinExistence type="predicted"/>
<feature type="domain" description="HAMP" evidence="2">
    <location>
        <begin position="103"/>
        <end position="155"/>
    </location>
</feature>
<evidence type="ECO:0000313" key="3">
    <source>
        <dbReference type="EMBL" id="CUS39277.1"/>
    </source>
</evidence>
<dbReference type="OrthoDB" id="9793886at2"/>
<keyword evidence="1" id="KW-0472">Membrane</keyword>
<keyword evidence="4" id="KW-1185">Reference proteome</keyword>
<name>A0A0S4LRD7_9BACT</name>
<dbReference type="PROSITE" id="PS50885">
    <property type="entry name" value="HAMP"/>
    <property type="match status" value="1"/>
</dbReference>